<dbReference type="Gramene" id="TVU41020">
    <property type="protein sequence ID" value="TVU41020"/>
    <property type="gene ID" value="EJB05_14510"/>
</dbReference>
<evidence type="ECO:0000313" key="3">
    <source>
        <dbReference type="Proteomes" id="UP000324897"/>
    </source>
</evidence>
<dbReference type="AlphaFoldDB" id="A0A5J9W131"/>
<dbReference type="Gramene" id="TVU02799">
    <property type="protein sequence ID" value="TVU02799"/>
    <property type="gene ID" value="EJB05_51682"/>
</dbReference>
<dbReference type="EMBL" id="RWGY01000007">
    <property type="protein sequence ID" value="TVU41020.1"/>
    <property type="molecule type" value="Genomic_DNA"/>
</dbReference>
<dbReference type="OrthoDB" id="1435597at2759"/>
<name>A0A5J9W131_9POAL</name>
<sequence>MRQLPHRSPAAVHHWPEGRHECTEASVWADDFAEFAASRRGAHRRSLSCSVPFLEVASDRLNRFSTAGALISLGLATTGAWSSTASSEEHKELYSGVPVKHGRPCGCRLPPLKALRHIRRSTPEDAGSLMTRRMHLI</sequence>
<accession>A0A5J9W131</accession>
<protein>
    <submittedName>
        <fullName evidence="2">Uncharacterized protein</fullName>
    </submittedName>
</protein>
<keyword evidence="3" id="KW-1185">Reference proteome</keyword>
<feature type="non-terminal residue" evidence="2">
    <location>
        <position position="1"/>
    </location>
</feature>
<evidence type="ECO:0000313" key="2">
    <source>
        <dbReference type="EMBL" id="TVU41020.1"/>
    </source>
</evidence>
<organism evidence="2 3">
    <name type="scientific">Eragrostis curvula</name>
    <name type="common">weeping love grass</name>
    <dbReference type="NCBI Taxonomy" id="38414"/>
    <lineage>
        <taxon>Eukaryota</taxon>
        <taxon>Viridiplantae</taxon>
        <taxon>Streptophyta</taxon>
        <taxon>Embryophyta</taxon>
        <taxon>Tracheophyta</taxon>
        <taxon>Spermatophyta</taxon>
        <taxon>Magnoliopsida</taxon>
        <taxon>Liliopsida</taxon>
        <taxon>Poales</taxon>
        <taxon>Poaceae</taxon>
        <taxon>PACMAD clade</taxon>
        <taxon>Chloridoideae</taxon>
        <taxon>Eragrostideae</taxon>
        <taxon>Eragrostidinae</taxon>
        <taxon>Eragrostis</taxon>
    </lineage>
</organism>
<dbReference type="EMBL" id="RWGY01000273">
    <property type="protein sequence ID" value="TVU02799.1"/>
    <property type="molecule type" value="Genomic_DNA"/>
</dbReference>
<comment type="caution">
    <text evidence="2">The sequence shown here is derived from an EMBL/GenBank/DDBJ whole genome shotgun (WGS) entry which is preliminary data.</text>
</comment>
<evidence type="ECO:0000313" key="1">
    <source>
        <dbReference type="EMBL" id="TVU02799.1"/>
    </source>
</evidence>
<gene>
    <name evidence="2" type="ORF">EJB05_14510</name>
    <name evidence="1" type="ORF">EJB05_51682</name>
</gene>
<proteinExistence type="predicted"/>
<reference evidence="2 3" key="1">
    <citation type="journal article" date="2019" name="Sci. Rep.">
        <title>A high-quality genome of Eragrostis curvula grass provides insights into Poaceae evolution and supports new strategies to enhance forage quality.</title>
        <authorList>
            <person name="Carballo J."/>
            <person name="Santos B.A.C.M."/>
            <person name="Zappacosta D."/>
            <person name="Garbus I."/>
            <person name="Selva J.P."/>
            <person name="Gallo C.A."/>
            <person name="Diaz A."/>
            <person name="Albertini E."/>
            <person name="Caccamo M."/>
            <person name="Echenique V."/>
        </authorList>
    </citation>
    <scope>NUCLEOTIDE SEQUENCE [LARGE SCALE GENOMIC DNA]</scope>
    <source>
        <strain evidence="3">cv. Victoria</strain>
        <tissue evidence="2">Leaf</tissue>
    </source>
</reference>
<dbReference type="Proteomes" id="UP000324897">
    <property type="component" value="Chromosome 4"/>
</dbReference>